<dbReference type="Gene3D" id="3.10.180.10">
    <property type="entry name" value="2,3-Dihydroxybiphenyl 1,2-Dioxygenase, domain 1"/>
    <property type="match status" value="1"/>
</dbReference>
<dbReference type="EMBL" id="QLLR01000023">
    <property type="protein sequence ID" value="RAJ26335.1"/>
    <property type="molecule type" value="Genomic_DNA"/>
</dbReference>
<dbReference type="Proteomes" id="UP000249754">
    <property type="component" value="Unassembled WGS sequence"/>
</dbReference>
<protein>
    <submittedName>
        <fullName evidence="3">Catechol 2,3-dioxygenase-like lactoylglutathione lyase family enzyme</fullName>
    </submittedName>
</protein>
<evidence type="ECO:0000259" key="2">
    <source>
        <dbReference type="PROSITE" id="PS51819"/>
    </source>
</evidence>
<proteinExistence type="predicted"/>
<organism evidence="3 4">
    <name type="scientific">Pedobacter cryoconitis</name>
    <dbReference type="NCBI Taxonomy" id="188932"/>
    <lineage>
        <taxon>Bacteria</taxon>
        <taxon>Pseudomonadati</taxon>
        <taxon>Bacteroidota</taxon>
        <taxon>Sphingobacteriia</taxon>
        <taxon>Sphingobacteriales</taxon>
        <taxon>Sphingobacteriaceae</taxon>
        <taxon>Pedobacter</taxon>
    </lineage>
</organism>
<dbReference type="InterPro" id="IPR029068">
    <property type="entry name" value="Glyas_Bleomycin-R_OHBP_Dase"/>
</dbReference>
<comment type="caution">
    <text evidence="3">The sequence shown here is derived from an EMBL/GenBank/DDBJ whole genome shotgun (WGS) entry which is preliminary data.</text>
</comment>
<feature type="domain" description="VOC" evidence="2">
    <location>
        <begin position="44"/>
        <end position="187"/>
    </location>
</feature>
<keyword evidence="3" id="KW-0223">Dioxygenase</keyword>
<accession>A0A327SCJ2</accession>
<name>A0A327SCJ2_9SPHI</name>
<dbReference type="PROSITE" id="PS51819">
    <property type="entry name" value="VOC"/>
    <property type="match status" value="1"/>
</dbReference>
<dbReference type="InterPro" id="IPR037523">
    <property type="entry name" value="VOC_core"/>
</dbReference>
<dbReference type="GO" id="GO:0046872">
    <property type="term" value="F:metal ion binding"/>
    <property type="evidence" value="ECO:0007669"/>
    <property type="project" value="UniProtKB-KW"/>
</dbReference>
<dbReference type="GO" id="GO:0016829">
    <property type="term" value="F:lyase activity"/>
    <property type="evidence" value="ECO:0007669"/>
    <property type="project" value="UniProtKB-KW"/>
</dbReference>
<gene>
    <name evidence="3" type="ORF">LY11_03779</name>
</gene>
<dbReference type="GO" id="GO:0046491">
    <property type="term" value="P:L-methylmalonyl-CoA metabolic process"/>
    <property type="evidence" value="ECO:0007669"/>
    <property type="project" value="TreeGrafter"/>
</dbReference>
<dbReference type="AlphaFoldDB" id="A0A327SCJ2"/>
<dbReference type="GO" id="GO:0051213">
    <property type="term" value="F:dioxygenase activity"/>
    <property type="evidence" value="ECO:0007669"/>
    <property type="project" value="UniProtKB-KW"/>
</dbReference>
<dbReference type="GO" id="GO:0004493">
    <property type="term" value="F:methylmalonyl-CoA epimerase activity"/>
    <property type="evidence" value="ECO:0007669"/>
    <property type="project" value="TreeGrafter"/>
</dbReference>
<sequence>MERKKFIQAATLGAAAVLTGSAISLNAKTKNMENTSSKNKGFSRANHVGIVVANLDRSIAFYEALTGLKVNNVDQIGGDRMAQVLGLKKTLIRYANLHLENINMDLLEYEQPEPVKAHYDNNQISAMHLCFEVDNIQDAVKRLKDAGIKLSGEPIIFEAADGLKAGFGTAVAYFDDPDGTHLEIIEPQGPFKRAPMQRQML</sequence>
<keyword evidence="3" id="KW-0456">Lyase</keyword>
<reference evidence="3 4" key="1">
    <citation type="submission" date="2018-06" db="EMBL/GenBank/DDBJ databases">
        <title>Genomic Encyclopedia of Archaeal and Bacterial Type Strains, Phase II (KMG-II): from individual species to whole genera.</title>
        <authorList>
            <person name="Goeker M."/>
        </authorList>
    </citation>
    <scope>NUCLEOTIDE SEQUENCE [LARGE SCALE GENOMIC DNA]</scope>
    <source>
        <strain evidence="3 4">DSM 14825</strain>
    </source>
</reference>
<keyword evidence="3" id="KW-0560">Oxidoreductase</keyword>
<dbReference type="Pfam" id="PF00903">
    <property type="entry name" value="Glyoxalase"/>
    <property type="match status" value="1"/>
</dbReference>
<dbReference type="PANTHER" id="PTHR43048">
    <property type="entry name" value="METHYLMALONYL-COA EPIMERASE"/>
    <property type="match status" value="1"/>
</dbReference>
<evidence type="ECO:0000313" key="4">
    <source>
        <dbReference type="Proteomes" id="UP000249754"/>
    </source>
</evidence>
<keyword evidence="1" id="KW-0479">Metal-binding</keyword>
<dbReference type="InterPro" id="IPR004360">
    <property type="entry name" value="Glyas_Fos-R_dOase_dom"/>
</dbReference>
<evidence type="ECO:0000256" key="1">
    <source>
        <dbReference type="ARBA" id="ARBA00022723"/>
    </source>
</evidence>
<dbReference type="InterPro" id="IPR051785">
    <property type="entry name" value="MMCE/EMCE_epimerase"/>
</dbReference>
<dbReference type="PANTHER" id="PTHR43048:SF3">
    <property type="entry name" value="METHYLMALONYL-COA EPIMERASE, MITOCHONDRIAL"/>
    <property type="match status" value="1"/>
</dbReference>
<evidence type="ECO:0000313" key="3">
    <source>
        <dbReference type="EMBL" id="RAJ26335.1"/>
    </source>
</evidence>
<dbReference type="SUPFAM" id="SSF54593">
    <property type="entry name" value="Glyoxalase/Bleomycin resistance protein/Dihydroxybiphenyl dioxygenase"/>
    <property type="match status" value="1"/>
</dbReference>